<keyword evidence="13" id="KW-1185">Reference proteome</keyword>
<dbReference type="Proteomes" id="UP000241890">
    <property type="component" value="Unassembled WGS sequence"/>
</dbReference>
<feature type="transmembrane region" description="Helical" evidence="8">
    <location>
        <begin position="708"/>
        <end position="728"/>
    </location>
</feature>
<comment type="caution">
    <text evidence="12">The sequence shown here is derived from an EMBL/GenBank/DDBJ whole genome shotgun (WGS) entry which is preliminary data.</text>
</comment>
<evidence type="ECO:0000313" key="13">
    <source>
        <dbReference type="Proteomes" id="UP000241890"/>
    </source>
</evidence>
<feature type="chain" id="PRO_5015356245" evidence="9">
    <location>
        <begin position="29"/>
        <end position="799"/>
    </location>
</feature>
<feature type="region of interest" description="Disordered" evidence="7">
    <location>
        <begin position="437"/>
        <end position="457"/>
    </location>
</feature>
<keyword evidence="6" id="KW-1015">Disulfide bond</keyword>
<dbReference type="GO" id="GO:0005886">
    <property type="term" value="C:plasma membrane"/>
    <property type="evidence" value="ECO:0007669"/>
    <property type="project" value="UniProtKB-SubCell"/>
</dbReference>
<sequence>MVAAVRSATAMVAAAVVVASFGPIPASAQPVEGVPYSCGERMPWSTPSVLSSAFVCSGHGSCTSDGACECDSGWTGRSDFVNTQYLDCQIHSVSVFALWGALMFLAVWGQISMWDQIMDKWETFKKNRETRLRAGMRTRLVDNPGLMAVMTFTYIGCPGILAMGMIKFFVPSARIGVSIAPTLLFALVRAAFSTMIFFYQPALLATFLRNSRRRQSEILFLVKLTRWMARANLAGSLFCSFLPIITLLDGGYPNRLAIAVFRLYLWTNFLTVLLHMSQAFAVYQKARDMFADSQQLHESDILRETRRKMINGEIKGIVHGGVQATLLIVFAVVPFFCNKFDYFNPIGWMTYVLIAREIAQSAISHGNSRNGGGLARDPDAAAQQEGPAALLAAATGAARNAKTRDKDREYKPRHDEVSITEAALRVLADDLERGADWVVSDGEEEPESDEDSLDEWGRPTLRSRLSSAADEILAETFQEDAARPTTWFRVITIVAQVFLVILVAGAGFYTLQQLFPDVNEAIKAWALWANGMGFGGTLVFGLAVAGVLLVPGVPGSLVCFSIGAVFEFRKAYCIAAGAHHVGACTAFLAARLLCRTRFEKLLLSRPTLRNMSAAARKEQWRVTFLSRFIVMPVQIKNYLFGVLPVTFRCFFLMAFLGDFQSILFSVYLGSVSQTLLEAGASRGASGKGDSTSSTANESGETSTNHESWLPMLSLLLAIIMTTIASIVARRSYMRVLAELKTEETLGRPRRRSSDFTKWSPASGGSFRQPSYANVESRAIYEEEEQGEDFVAEDERLLTR</sequence>
<dbReference type="InterPro" id="IPR013111">
    <property type="entry name" value="EGF_extracell"/>
</dbReference>
<evidence type="ECO:0000256" key="8">
    <source>
        <dbReference type="SAM" id="Phobius"/>
    </source>
</evidence>
<gene>
    <name evidence="12" type="ORF">FCC1311_006042</name>
</gene>
<feature type="signal peptide" evidence="9">
    <location>
        <begin position="1"/>
        <end position="28"/>
    </location>
</feature>
<dbReference type="EMBL" id="BEYU01000005">
    <property type="protein sequence ID" value="GBG24386.1"/>
    <property type="molecule type" value="Genomic_DNA"/>
</dbReference>
<feature type="transmembrane region" description="Helical" evidence="8">
    <location>
        <begin position="146"/>
        <end position="170"/>
    </location>
</feature>
<evidence type="ECO:0000256" key="4">
    <source>
        <dbReference type="ARBA" id="ARBA00022989"/>
    </source>
</evidence>
<evidence type="ECO:0000256" key="9">
    <source>
        <dbReference type="SAM" id="SignalP"/>
    </source>
</evidence>
<feature type="compositionally biased region" description="Acidic residues" evidence="7">
    <location>
        <begin position="441"/>
        <end position="454"/>
    </location>
</feature>
<feature type="transmembrane region" description="Helical" evidence="8">
    <location>
        <begin position="90"/>
        <end position="111"/>
    </location>
</feature>
<feature type="compositionally biased region" description="Basic and acidic residues" evidence="7">
    <location>
        <begin position="402"/>
        <end position="414"/>
    </location>
</feature>
<dbReference type="Pfam" id="PF09335">
    <property type="entry name" value="VTT_dom"/>
    <property type="match status" value="1"/>
</dbReference>
<dbReference type="PANTHER" id="PTHR12677">
    <property type="entry name" value="GOLGI APPARATUS MEMBRANE PROTEIN TVP38-RELATED"/>
    <property type="match status" value="1"/>
</dbReference>
<feature type="transmembrane region" description="Helical" evidence="8">
    <location>
        <begin position="182"/>
        <end position="208"/>
    </location>
</feature>
<proteinExistence type="predicted"/>
<comment type="subcellular location">
    <subcellularLocation>
        <location evidence="1">Cell membrane</location>
        <topology evidence="1">Multi-pass membrane protein</topology>
    </subcellularLocation>
</comment>
<feature type="transmembrane region" description="Helical" evidence="8">
    <location>
        <begin position="531"/>
        <end position="560"/>
    </location>
</feature>
<dbReference type="AlphaFoldDB" id="A0A2R5G034"/>
<feature type="transmembrane region" description="Helical" evidence="8">
    <location>
        <begin position="229"/>
        <end position="248"/>
    </location>
</feature>
<dbReference type="InterPro" id="IPR032816">
    <property type="entry name" value="VTT_dom"/>
</dbReference>
<evidence type="ECO:0000256" key="7">
    <source>
        <dbReference type="SAM" id="MobiDB-lite"/>
    </source>
</evidence>
<evidence type="ECO:0000256" key="1">
    <source>
        <dbReference type="ARBA" id="ARBA00004651"/>
    </source>
</evidence>
<keyword evidence="3 8" id="KW-0812">Transmembrane</keyword>
<feature type="compositionally biased region" description="Low complexity" evidence="7">
    <location>
        <begin position="380"/>
        <end position="398"/>
    </location>
</feature>
<dbReference type="InParanoid" id="A0A2R5G034"/>
<dbReference type="Gene3D" id="2.10.25.10">
    <property type="entry name" value="Laminin"/>
    <property type="match status" value="1"/>
</dbReference>
<accession>A0A2R5G034</accession>
<feature type="region of interest" description="Disordered" evidence="7">
    <location>
        <begin position="681"/>
        <end position="704"/>
    </location>
</feature>
<keyword evidence="9" id="KW-0732">Signal</keyword>
<protein>
    <submittedName>
        <fullName evidence="12">Uncharacterized protein</fullName>
    </submittedName>
</protein>
<organism evidence="12 13">
    <name type="scientific">Hondaea fermentalgiana</name>
    <dbReference type="NCBI Taxonomy" id="2315210"/>
    <lineage>
        <taxon>Eukaryota</taxon>
        <taxon>Sar</taxon>
        <taxon>Stramenopiles</taxon>
        <taxon>Bigyra</taxon>
        <taxon>Labyrinthulomycetes</taxon>
        <taxon>Thraustochytrida</taxon>
        <taxon>Thraustochytriidae</taxon>
        <taxon>Hondaea</taxon>
    </lineage>
</organism>
<feature type="transmembrane region" description="Helical" evidence="8">
    <location>
        <begin position="637"/>
        <end position="657"/>
    </location>
</feature>
<feature type="transmembrane region" description="Helical" evidence="8">
    <location>
        <begin position="316"/>
        <end position="336"/>
    </location>
</feature>
<feature type="region of interest" description="Disordered" evidence="7">
    <location>
        <begin position="748"/>
        <end position="773"/>
    </location>
</feature>
<feature type="domain" description="VTT" evidence="11">
    <location>
        <begin position="553"/>
        <end position="670"/>
    </location>
</feature>
<evidence type="ECO:0000256" key="3">
    <source>
        <dbReference type="ARBA" id="ARBA00022692"/>
    </source>
</evidence>
<dbReference type="InterPro" id="IPR015414">
    <property type="entry name" value="TMEM64"/>
</dbReference>
<keyword evidence="5 8" id="KW-0472">Membrane</keyword>
<feature type="transmembrane region" description="Helical" evidence="8">
    <location>
        <begin position="263"/>
        <end position="283"/>
    </location>
</feature>
<evidence type="ECO:0000256" key="5">
    <source>
        <dbReference type="ARBA" id="ARBA00023136"/>
    </source>
</evidence>
<feature type="transmembrane region" description="Helical" evidence="8">
    <location>
        <begin position="487"/>
        <end position="511"/>
    </location>
</feature>
<reference evidence="12 13" key="1">
    <citation type="submission" date="2017-12" db="EMBL/GenBank/DDBJ databases">
        <title>Sequencing, de novo assembly and annotation of complete genome of a new Thraustochytrid species, strain FCC1311.</title>
        <authorList>
            <person name="Sedici K."/>
            <person name="Godart F."/>
            <person name="Aiese Cigliano R."/>
            <person name="Sanseverino W."/>
            <person name="Barakat M."/>
            <person name="Ortet P."/>
            <person name="Marechal E."/>
            <person name="Cagnac O."/>
            <person name="Amato A."/>
        </authorList>
    </citation>
    <scope>NUCLEOTIDE SEQUENCE [LARGE SCALE GENOMIC DNA]</scope>
</reference>
<evidence type="ECO:0000256" key="6">
    <source>
        <dbReference type="ARBA" id="ARBA00023157"/>
    </source>
</evidence>
<evidence type="ECO:0000259" key="10">
    <source>
        <dbReference type="Pfam" id="PF07974"/>
    </source>
</evidence>
<feature type="region of interest" description="Disordered" evidence="7">
    <location>
        <begin position="366"/>
        <end position="414"/>
    </location>
</feature>
<evidence type="ECO:0000256" key="2">
    <source>
        <dbReference type="ARBA" id="ARBA00022475"/>
    </source>
</evidence>
<feature type="domain" description="Epidermal growth factor-like" evidence="10">
    <location>
        <begin position="54"/>
        <end position="77"/>
    </location>
</feature>
<keyword evidence="4 8" id="KW-1133">Transmembrane helix</keyword>
<dbReference type="OrthoDB" id="166803at2759"/>
<keyword evidence="2" id="KW-1003">Cell membrane</keyword>
<evidence type="ECO:0000313" key="12">
    <source>
        <dbReference type="EMBL" id="GBG24386.1"/>
    </source>
</evidence>
<dbReference type="PANTHER" id="PTHR12677:SF59">
    <property type="entry name" value="GOLGI APPARATUS MEMBRANE PROTEIN TVP38-RELATED"/>
    <property type="match status" value="1"/>
</dbReference>
<feature type="compositionally biased region" description="Polar residues" evidence="7">
    <location>
        <begin position="688"/>
        <end position="704"/>
    </location>
</feature>
<evidence type="ECO:0000259" key="11">
    <source>
        <dbReference type="Pfam" id="PF09335"/>
    </source>
</evidence>
<name>A0A2R5G034_9STRA</name>
<dbReference type="Pfam" id="PF07974">
    <property type="entry name" value="EGF_2"/>
    <property type="match status" value="1"/>
</dbReference>